<comment type="caution">
    <text evidence="3">The sequence shown here is derived from an EMBL/GenBank/DDBJ whole genome shotgun (WGS) entry which is preliminary data.</text>
</comment>
<feature type="transmembrane region" description="Helical" evidence="2">
    <location>
        <begin position="186"/>
        <end position="202"/>
    </location>
</feature>
<dbReference type="AlphaFoldDB" id="A0A4S4M0Z7"/>
<keyword evidence="2" id="KW-0812">Transmembrane</keyword>
<organism evidence="3 4">
    <name type="scientific">Bondarzewia mesenterica</name>
    <dbReference type="NCBI Taxonomy" id="1095465"/>
    <lineage>
        <taxon>Eukaryota</taxon>
        <taxon>Fungi</taxon>
        <taxon>Dikarya</taxon>
        <taxon>Basidiomycota</taxon>
        <taxon>Agaricomycotina</taxon>
        <taxon>Agaricomycetes</taxon>
        <taxon>Russulales</taxon>
        <taxon>Bondarzewiaceae</taxon>
        <taxon>Bondarzewia</taxon>
    </lineage>
</organism>
<gene>
    <name evidence="3" type="ORF">EW146_g2338</name>
</gene>
<proteinExistence type="predicted"/>
<reference evidence="3 4" key="1">
    <citation type="submission" date="2019-02" db="EMBL/GenBank/DDBJ databases">
        <title>Genome sequencing of the rare red list fungi Bondarzewia mesenterica.</title>
        <authorList>
            <person name="Buettner E."/>
            <person name="Kellner H."/>
        </authorList>
    </citation>
    <scope>NUCLEOTIDE SEQUENCE [LARGE SCALE GENOMIC DNA]</scope>
    <source>
        <strain evidence="3 4">DSM 108281</strain>
    </source>
</reference>
<keyword evidence="2" id="KW-0472">Membrane</keyword>
<feature type="compositionally biased region" description="Polar residues" evidence="1">
    <location>
        <begin position="343"/>
        <end position="352"/>
    </location>
</feature>
<evidence type="ECO:0008006" key="5">
    <source>
        <dbReference type="Google" id="ProtNLM"/>
    </source>
</evidence>
<feature type="transmembrane region" description="Helical" evidence="2">
    <location>
        <begin position="133"/>
        <end position="153"/>
    </location>
</feature>
<feature type="transmembrane region" description="Helical" evidence="2">
    <location>
        <begin position="102"/>
        <end position="121"/>
    </location>
</feature>
<feature type="compositionally biased region" description="Basic and acidic residues" evidence="1">
    <location>
        <begin position="320"/>
        <end position="342"/>
    </location>
</feature>
<keyword evidence="2" id="KW-1133">Transmembrane helix</keyword>
<evidence type="ECO:0000313" key="4">
    <source>
        <dbReference type="Proteomes" id="UP000310158"/>
    </source>
</evidence>
<sequence length="352" mass="39816">MAILNSWLQVRVPHCHLERHSVLTDFAKRRSPFILRPSYHPSRRDPADMASPTIKAVDVVPSQSLYSIFRKHSGHDCQFFRCCCQREVHDFIRFQSCRLYALFRQLLIVANQVVVCFLLIMRTYALYGRSAKIFALLLTIGLVMVAIASWALVGQSSDVVPNVQGCHLTMSDATGIRVAVAWEEEFVLDMIIFGLTVARTYQHRDVRTWSRGMGPRNTGLMQLFLRDGALYFVMMALANLLNILTFYLAPPILKGVLSTFSTCISVTMMSRLMLNLHEAVAAPSTLVTTHEVEFAVPREDDDPTSISLHTFRPSLPNVEARVDRSTSPERFESEASRQERDVSTSQAMITVE</sequence>
<dbReference type="OrthoDB" id="2686513at2759"/>
<dbReference type="EMBL" id="SGPL01000068">
    <property type="protein sequence ID" value="THH18674.1"/>
    <property type="molecule type" value="Genomic_DNA"/>
</dbReference>
<evidence type="ECO:0000313" key="3">
    <source>
        <dbReference type="EMBL" id="THH18674.1"/>
    </source>
</evidence>
<feature type="transmembrane region" description="Helical" evidence="2">
    <location>
        <begin position="223"/>
        <end position="249"/>
    </location>
</feature>
<keyword evidence="4" id="KW-1185">Reference proteome</keyword>
<accession>A0A4S4M0Z7</accession>
<evidence type="ECO:0000256" key="1">
    <source>
        <dbReference type="SAM" id="MobiDB-lite"/>
    </source>
</evidence>
<name>A0A4S4M0Z7_9AGAM</name>
<feature type="region of interest" description="Disordered" evidence="1">
    <location>
        <begin position="318"/>
        <end position="352"/>
    </location>
</feature>
<evidence type="ECO:0000256" key="2">
    <source>
        <dbReference type="SAM" id="Phobius"/>
    </source>
</evidence>
<dbReference type="Proteomes" id="UP000310158">
    <property type="component" value="Unassembled WGS sequence"/>
</dbReference>
<protein>
    <recommendedName>
        <fullName evidence="5">Transmembrane protein</fullName>
    </recommendedName>
</protein>